<dbReference type="Proteomes" id="UP001066455">
    <property type="component" value="Unassembled WGS sequence"/>
</dbReference>
<accession>A0AA90F1L1</accession>
<dbReference type="Pfam" id="PF10764">
    <property type="entry name" value="Gin"/>
    <property type="match status" value="1"/>
</dbReference>
<dbReference type="InterPro" id="IPR019700">
    <property type="entry name" value="Sigma-G_inhibitor_Gin"/>
</dbReference>
<gene>
    <name evidence="1" type="ORF">MOE73_12975</name>
</gene>
<protein>
    <submittedName>
        <fullName evidence="1">Sigma factor G inhibitor Gin</fullName>
    </submittedName>
</protein>
<evidence type="ECO:0000313" key="2">
    <source>
        <dbReference type="Proteomes" id="UP001066455"/>
    </source>
</evidence>
<sequence>MEWMSKSNHGETCIICEENKTEGIHLYTKFLCSDCEKKIISTSTSDPEYSDYVKKLKSLRTPPLYS</sequence>
<reference evidence="1" key="1">
    <citation type="submission" date="2022-02" db="EMBL/GenBank/DDBJ databases">
        <title>Crop Bioprotection Bacillus Genome Sequencing.</title>
        <authorList>
            <person name="Dunlap C."/>
        </authorList>
    </citation>
    <scope>NUCLEOTIDE SEQUENCE</scope>
    <source>
        <strain evidence="1">T20C14</strain>
    </source>
</reference>
<comment type="caution">
    <text evidence="1">The sequence shown here is derived from an EMBL/GenBank/DDBJ whole genome shotgun (WGS) entry which is preliminary data.</text>
</comment>
<organism evidence="1 2">
    <name type="scientific">Bacillus haynesii</name>
    <dbReference type="NCBI Taxonomy" id="1925021"/>
    <lineage>
        <taxon>Bacteria</taxon>
        <taxon>Bacillati</taxon>
        <taxon>Bacillota</taxon>
        <taxon>Bacilli</taxon>
        <taxon>Bacillales</taxon>
        <taxon>Bacillaceae</taxon>
        <taxon>Bacillus</taxon>
    </lineage>
</organism>
<evidence type="ECO:0000313" key="1">
    <source>
        <dbReference type="EMBL" id="MCY9280976.1"/>
    </source>
</evidence>
<proteinExistence type="predicted"/>
<name>A0AA90F1L1_9BACI</name>
<dbReference type="EMBL" id="JALAXI010000011">
    <property type="protein sequence ID" value="MCY9280976.1"/>
    <property type="molecule type" value="Genomic_DNA"/>
</dbReference>
<dbReference type="AlphaFoldDB" id="A0AA90F1L1"/>